<dbReference type="PANTHER" id="PTHR10953:SF9">
    <property type="entry name" value="UBIQUITIN-LIKE MODIFIER-ACTIVATING ENZYME 5"/>
    <property type="match status" value="1"/>
</dbReference>
<dbReference type="OrthoDB" id="206053at2759"/>
<keyword evidence="7" id="KW-0067">ATP-binding</keyword>
<accession>D8LYI9</accession>
<dbReference type="GO" id="GO:0071566">
    <property type="term" value="F:UFM1 activating enzyme activity"/>
    <property type="evidence" value="ECO:0007669"/>
    <property type="project" value="TreeGrafter"/>
</dbReference>
<sequence>MSASSGAYSRLMALKDMGVVENFDEIRKKKVVIVGVGGIGSVTAEMLARCGIGSLILFDYDTVEVENMNRLFYRPSQCSLPKVEAAKETLLSINPDVEYTCYNCDITTNILYHFYHLFSFIPIFLL</sequence>
<dbReference type="Pfam" id="PF00899">
    <property type="entry name" value="ThiF"/>
    <property type="match status" value="1"/>
</dbReference>
<keyword evidence="3" id="KW-0479">Metal-binding</keyword>
<keyword evidence="5" id="KW-0833">Ubl conjugation pathway</keyword>
<reference evidence="9" key="1">
    <citation type="submission" date="2010-02" db="EMBL/GenBank/DDBJ databases">
        <title>Sequencing and annotation of the Blastocystis hominis genome.</title>
        <authorList>
            <person name="Wincker P."/>
        </authorList>
    </citation>
    <scope>NUCLEOTIDE SEQUENCE</scope>
    <source>
        <strain evidence="9">Singapore isolate B</strain>
    </source>
</reference>
<dbReference type="InParanoid" id="D8LYI9"/>
<dbReference type="InterPro" id="IPR035985">
    <property type="entry name" value="Ubiquitin-activating_enz"/>
</dbReference>
<dbReference type="InterPro" id="IPR000594">
    <property type="entry name" value="ThiF_NAD_FAD-bd"/>
</dbReference>
<protein>
    <recommendedName>
        <fullName evidence="2">Ubiquitin-like modifier-activating enzyme 5</fullName>
    </recommendedName>
</protein>
<dbReference type="RefSeq" id="XP_012894692.1">
    <property type="nucleotide sequence ID" value="XM_013039238.1"/>
</dbReference>
<evidence type="ECO:0000259" key="8">
    <source>
        <dbReference type="Pfam" id="PF00899"/>
    </source>
</evidence>
<evidence type="ECO:0000313" key="10">
    <source>
        <dbReference type="Proteomes" id="UP000008312"/>
    </source>
</evidence>
<evidence type="ECO:0000256" key="2">
    <source>
        <dbReference type="ARBA" id="ARBA00016279"/>
    </source>
</evidence>
<dbReference type="PANTHER" id="PTHR10953">
    <property type="entry name" value="UBIQUITIN-ACTIVATING ENZYME E1"/>
    <property type="match status" value="1"/>
</dbReference>
<dbReference type="GeneID" id="24918230"/>
<evidence type="ECO:0000256" key="4">
    <source>
        <dbReference type="ARBA" id="ARBA00022741"/>
    </source>
</evidence>
<evidence type="ECO:0000313" key="9">
    <source>
        <dbReference type="EMBL" id="CBK20644.2"/>
    </source>
</evidence>
<dbReference type="GO" id="GO:0071569">
    <property type="term" value="P:protein ufmylation"/>
    <property type="evidence" value="ECO:0007669"/>
    <property type="project" value="TreeGrafter"/>
</dbReference>
<evidence type="ECO:0000256" key="3">
    <source>
        <dbReference type="ARBA" id="ARBA00022723"/>
    </source>
</evidence>
<evidence type="ECO:0000256" key="6">
    <source>
        <dbReference type="ARBA" id="ARBA00022833"/>
    </source>
</evidence>
<gene>
    <name evidence="9" type="ORF">GSBLH_T00000943001</name>
</gene>
<dbReference type="GO" id="GO:0046872">
    <property type="term" value="F:metal ion binding"/>
    <property type="evidence" value="ECO:0007669"/>
    <property type="project" value="UniProtKB-KW"/>
</dbReference>
<proteinExistence type="inferred from homology"/>
<evidence type="ECO:0000256" key="7">
    <source>
        <dbReference type="ARBA" id="ARBA00022840"/>
    </source>
</evidence>
<evidence type="ECO:0000256" key="1">
    <source>
        <dbReference type="ARBA" id="ARBA00005339"/>
    </source>
</evidence>
<comment type="similarity">
    <text evidence="1">Belongs to the ubiquitin-activating E1 family. UBA5 subfamily.</text>
</comment>
<dbReference type="GO" id="GO:0005524">
    <property type="term" value="F:ATP binding"/>
    <property type="evidence" value="ECO:0007669"/>
    <property type="project" value="UniProtKB-KW"/>
</dbReference>
<keyword evidence="4" id="KW-0547">Nucleotide-binding</keyword>
<name>D8LYI9_BLAHO</name>
<feature type="domain" description="THIF-type NAD/FAD binding fold" evidence="8">
    <location>
        <begin position="8"/>
        <end position="116"/>
    </location>
</feature>
<dbReference type="Proteomes" id="UP000008312">
    <property type="component" value="Unassembled WGS sequence"/>
</dbReference>
<dbReference type="AlphaFoldDB" id="D8LYI9"/>
<dbReference type="SUPFAM" id="SSF69572">
    <property type="entry name" value="Activating enzymes of the ubiquitin-like proteins"/>
    <property type="match status" value="1"/>
</dbReference>
<dbReference type="Gene3D" id="3.40.50.720">
    <property type="entry name" value="NAD(P)-binding Rossmann-like Domain"/>
    <property type="match status" value="1"/>
</dbReference>
<dbReference type="InterPro" id="IPR045886">
    <property type="entry name" value="ThiF/MoeB/HesA"/>
</dbReference>
<keyword evidence="6" id="KW-0862">Zinc</keyword>
<dbReference type="GO" id="GO:0005829">
    <property type="term" value="C:cytosol"/>
    <property type="evidence" value="ECO:0007669"/>
    <property type="project" value="TreeGrafter"/>
</dbReference>
<evidence type="ECO:0000256" key="5">
    <source>
        <dbReference type="ARBA" id="ARBA00022786"/>
    </source>
</evidence>
<organism evidence="9">
    <name type="scientific">Blastocystis hominis</name>
    <dbReference type="NCBI Taxonomy" id="12968"/>
    <lineage>
        <taxon>Eukaryota</taxon>
        <taxon>Sar</taxon>
        <taxon>Stramenopiles</taxon>
        <taxon>Bigyra</taxon>
        <taxon>Opalozoa</taxon>
        <taxon>Opalinata</taxon>
        <taxon>Blastocystidae</taxon>
        <taxon>Blastocystis</taxon>
    </lineage>
</organism>
<dbReference type="EMBL" id="FN668639">
    <property type="protein sequence ID" value="CBK20644.2"/>
    <property type="molecule type" value="Genomic_DNA"/>
</dbReference>
<keyword evidence="10" id="KW-1185">Reference proteome</keyword>